<dbReference type="PANTHER" id="PTHR13799:SF14">
    <property type="entry name" value="GTP CYCLOHYDROLASE 1 TYPE 2 HOMOLOG"/>
    <property type="match status" value="1"/>
</dbReference>
<dbReference type="InterPro" id="IPR036069">
    <property type="entry name" value="DUF34/NIF3_sf"/>
</dbReference>
<dbReference type="GO" id="GO:0046872">
    <property type="term" value="F:metal ion binding"/>
    <property type="evidence" value="ECO:0007669"/>
    <property type="project" value="UniProtKB-UniRule"/>
</dbReference>
<proteinExistence type="inferred from homology"/>
<dbReference type="InterPro" id="IPR015867">
    <property type="entry name" value="N-reg_PII/ATP_PRibTrfase_C"/>
</dbReference>
<dbReference type="EMBL" id="CP011541">
    <property type="protein sequence ID" value="AKK03603.1"/>
    <property type="molecule type" value="Genomic_DNA"/>
</dbReference>
<dbReference type="Gene3D" id="3.40.1390.30">
    <property type="entry name" value="NIF3 (NGG1p interacting factor 3)-like"/>
    <property type="match status" value="1"/>
</dbReference>
<dbReference type="Pfam" id="PF01784">
    <property type="entry name" value="DUF34_NIF3"/>
    <property type="match status" value="1"/>
</dbReference>
<feature type="binding site" evidence="6">
    <location>
        <position position="336"/>
    </location>
    <ligand>
        <name>a divalent metal cation</name>
        <dbReference type="ChEBI" id="CHEBI:60240"/>
        <label>1</label>
    </ligand>
</feature>
<dbReference type="KEGG" id="cei:CEPID_08770"/>
<evidence type="ECO:0000256" key="3">
    <source>
        <dbReference type="ARBA" id="ARBA00022112"/>
    </source>
</evidence>
<dbReference type="PIRSF" id="PIRSF037489">
    <property type="entry name" value="UCP037489_NIF3_YqfO"/>
    <property type="match status" value="1"/>
</dbReference>
<dbReference type="SUPFAM" id="SSF102705">
    <property type="entry name" value="NIF3 (NGG1p interacting factor 3)-like"/>
    <property type="match status" value="1"/>
</dbReference>
<dbReference type="PANTHER" id="PTHR13799">
    <property type="entry name" value="NGG1 INTERACTING FACTOR 3"/>
    <property type="match status" value="1"/>
</dbReference>
<feature type="binding site" evidence="6">
    <location>
        <position position="66"/>
    </location>
    <ligand>
        <name>a divalent metal cation</name>
        <dbReference type="ChEBI" id="CHEBI:60240"/>
        <label>1</label>
    </ligand>
</feature>
<keyword evidence="4 5" id="KW-0479">Metal-binding</keyword>
<dbReference type="OrthoDB" id="9795763at2"/>
<evidence type="ECO:0000256" key="2">
    <source>
        <dbReference type="ARBA" id="ARBA00011643"/>
    </source>
</evidence>
<dbReference type="GO" id="GO:0005737">
    <property type="term" value="C:cytoplasm"/>
    <property type="evidence" value="ECO:0007669"/>
    <property type="project" value="TreeGrafter"/>
</dbReference>
<evidence type="ECO:0000313" key="8">
    <source>
        <dbReference type="Proteomes" id="UP000035368"/>
    </source>
</evidence>
<evidence type="ECO:0000256" key="1">
    <source>
        <dbReference type="ARBA" id="ARBA00006964"/>
    </source>
</evidence>
<dbReference type="InterPro" id="IPR002678">
    <property type="entry name" value="DUF34/NIF3"/>
</dbReference>
<dbReference type="RefSeq" id="WP_047240606.1">
    <property type="nucleotide sequence ID" value="NZ_CP011541.1"/>
</dbReference>
<dbReference type="AlphaFoldDB" id="A0A0G3GVN4"/>
<sequence length="377" mass="39992">MTTVGDIRAVLERAYPPQLAESWDTVGLICGDPEAPVTKVAVALDCTQEVAEAAVAAGADFLLVHHPLLLRGVTSVAADTPKGKVIHTLLSNGVALFAAHTNADSARPGVNDRLAELVGIVPGRPIVPAQQPGTDKWGVMVPETDIEAVKQAVFSAGGGAIGDYTECVFQWQGQGQFRPQQGAQPTLGSVGELHHEAETRIEFVAPTRARSAIEAAIRSAHSYEEPAFDCVELDVPQQLDDAPGLGRIGYLPEPITLAAFTQQVADALPTTVWGVRAAGDPDKMVHKVAVSSGSGDSFLDAVRHLDVDVYVTSDLRHHPVDEHLRAGGPAIVDTAHWASEFPWCAQAAEVISTQTGVETQVLDIRTDPWTITADPTK</sequence>
<organism evidence="7 8">
    <name type="scientific">Corynebacterium epidermidicanis</name>
    <dbReference type="NCBI Taxonomy" id="1050174"/>
    <lineage>
        <taxon>Bacteria</taxon>
        <taxon>Bacillati</taxon>
        <taxon>Actinomycetota</taxon>
        <taxon>Actinomycetes</taxon>
        <taxon>Mycobacteriales</taxon>
        <taxon>Corynebacteriaceae</taxon>
        <taxon>Corynebacterium</taxon>
    </lineage>
</organism>
<comment type="subunit">
    <text evidence="2">Homohexamer.</text>
</comment>
<gene>
    <name evidence="7" type="ORF">CEPID_08770</name>
</gene>
<dbReference type="FunFam" id="3.40.1390.30:FF:000001">
    <property type="entry name" value="GTP cyclohydrolase 1 type 2"/>
    <property type="match status" value="1"/>
</dbReference>
<evidence type="ECO:0000256" key="4">
    <source>
        <dbReference type="ARBA" id="ARBA00022723"/>
    </source>
</evidence>
<dbReference type="PATRIC" id="fig|1050174.4.peg.1767"/>
<protein>
    <recommendedName>
        <fullName evidence="3 5">GTP cyclohydrolase 1 type 2 homolog</fullName>
    </recommendedName>
</protein>
<comment type="similarity">
    <text evidence="1 5">Belongs to the GTP cyclohydrolase I type 2/NIF3 family.</text>
</comment>
<evidence type="ECO:0000256" key="5">
    <source>
        <dbReference type="PIRNR" id="PIRNR037489"/>
    </source>
</evidence>
<dbReference type="Proteomes" id="UP000035368">
    <property type="component" value="Chromosome"/>
</dbReference>
<dbReference type="InterPro" id="IPR017221">
    <property type="entry name" value="DUF34/NIF3_bac"/>
</dbReference>
<evidence type="ECO:0000256" key="6">
    <source>
        <dbReference type="PIRSR" id="PIRSR602678-1"/>
    </source>
</evidence>
<dbReference type="NCBIfam" id="TIGR00486">
    <property type="entry name" value="YbgI_SA1388"/>
    <property type="match status" value="1"/>
</dbReference>
<dbReference type="Gene3D" id="3.30.70.120">
    <property type="match status" value="1"/>
</dbReference>
<feature type="binding site" evidence="6">
    <location>
        <position position="65"/>
    </location>
    <ligand>
        <name>a divalent metal cation</name>
        <dbReference type="ChEBI" id="CHEBI:60240"/>
        <label>1</label>
    </ligand>
</feature>
<dbReference type="STRING" id="1050174.CEPID_08770"/>
<keyword evidence="8" id="KW-1185">Reference proteome</keyword>
<feature type="binding site" evidence="6">
    <location>
        <position position="340"/>
    </location>
    <ligand>
        <name>a divalent metal cation</name>
        <dbReference type="ChEBI" id="CHEBI:60240"/>
        <label>1</label>
    </ligand>
</feature>
<evidence type="ECO:0000313" key="7">
    <source>
        <dbReference type="EMBL" id="AKK03603.1"/>
    </source>
</evidence>
<reference evidence="7 8" key="1">
    <citation type="submission" date="2015-05" db="EMBL/GenBank/DDBJ databases">
        <title>Complete genome sequence of Corynebacterium epidermidicanis DSM 45586, isolated from the skin of a dog suffering from pruritus.</title>
        <authorList>
            <person name="Ruckert C."/>
            <person name="Albersmeier A."/>
            <person name="Winkler A."/>
            <person name="Tauch A."/>
        </authorList>
    </citation>
    <scope>NUCLEOTIDE SEQUENCE [LARGE SCALE GENOMIC DNA]</scope>
    <source>
        <strain evidence="7 8">DSM 45586</strain>
    </source>
</reference>
<name>A0A0G3GVN4_9CORY</name>
<accession>A0A0G3GVN4</accession>
<feature type="binding site" evidence="6">
    <location>
        <position position="104"/>
    </location>
    <ligand>
        <name>a divalent metal cation</name>
        <dbReference type="ChEBI" id="CHEBI:60240"/>
        <label>1</label>
    </ligand>
</feature>